<reference evidence="9 10" key="1">
    <citation type="submission" date="2018-10" db="EMBL/GenBank/DDBJ databases">
        <title>Genomic Encyclopedia of Archaeal and Bacterial Type Strains, Phase II (KMG-II): from individual species to whole genera.</title>
        <authorList>
            <person name="Goeker M."/>
        </authorList>
    </citation>
    <scope>NUCLEOTIDE SEQUENCE [LARGE SCALE GENOMIC DNA]</scope>
    <source>
        <strain evidence="9 10">DSM 25217</strain>
    </source>
</reference>
<keyword evidence="1" id="KW-0813">Transport</keyword>
<dbReference type="GO" id="GO:0020037">
    <property type="term" value="F:heme binding"/>
    <property type="evidence" value="ECO:0007669"/>
    <property type="project" value="InterPro"/>
</dbReference>
<evidence type="ECO:0000256" key="6">
    <source>
        <dbReference type="PIRSR" id="PIRSR000027-1"/>
    </source>
</evidence>
<dbReference type="OrthoDB" id="8115790at2"/>
<protein>
    <submittedName>
        <fullName evidence="9">Cytochrome c</fullName>
    </submittedName>
</protein>
<dbReference type="Proteomes" id="UP000271227">
    <property type="component" value="Unassembled WGS sequence"/>
</dbReference>
<evidence type="ECO:0000256" key="7">
    <source>
        <dbReference type="PIRSR" id="PIRSR000027-2"/>
    </source>
</evidence>
<keyword evidence="4" id="KW-0249">Electron transport</keyword>
<dbReference type="GO" id="GO:0022900">
    <property type="term" value="P:electron transport chain"/>
    <property type="evidence" value="ECO:0007669"/>
    <property type="project" value="InterPro"/>
</dbReference>
<keyword evidence="2 7" id="KW-0349">Heme</keyword>
<dbReference type="GO" id="GO:0005506">
    <property type="term" value="F:iron ion binding"/>
    <property type="evidence" value="ECO:0007669"/>
    <property type="project" value="InterPro"/>
</dbReference>
<accession>A0A3M0BTP8</accession>
<comment type="PTM">
    <text evidence="7">Binds 1 heme group per subunit.</text>
</comment>
<gene>
    <name evidence="9" type="ORF">BXY39_3780</name>
</gene>
<dbReference type="InParanoid" id="A0A3M0BTP8"/>
<sequence length="157" mass="16570">MLTRKHLLAGAAGVLLLAAPVATIADGNDKERSPQGQYRHNLMEVVKYSFLNVMLNLRGEVSAPADQIAGHAEALATAASMAAGAFEKDTRGEDGATDARDAVWENWSDFSARLATFEADTAALAEAAQSGDRAAIAAAFKKVGGSCKSCHDEYRKD</sequence>
<dbReference type="InterPro" id="IPR012127">
    <property type="entry name" value="Cyt_c_prime"/>
</dbReference>
<name>A0A3M0BTP8_9PROT</name>
<evidence type="ECO:0000256" key="8">
    <source>
        <dbReference type="SAM" id="SignalP"/>
    </source>
</evidence>
<proteinExistence type="predicted"/>
<keyword evidence="8" id="KW-0732">Signal</keyword>
<dbReference type="InterPro" id="IPR010980">
    <property type="entry name" value="Cyt_c/b562"/>
</dbReference>
<feature type="binding site" description="covalent" evidence="7">
    <location>
        <position position="147"/>
    </location>
    <ligand>
        <name>heme c</name>
        <dbReference type="ChEBI" id="CHEBI:61717"/>
    </ligand>
</feature>
<keyword evidence="10" id="KW-1185">Reference proteome</keyword>
<dbReference type="PROSITE" id="PS51009">
    <property type="entry name" value="CYTCII"/>
    <property type="match status" value="1"/>
</dbReference>
<organism evidence="9 10">
    <name type="scientific">Eilatimonas milleporae</name>
    <dbReference type="NCBI Taxonomy" id="911205"/>
    <lineage>
        <taxon>Bacteria</taxon>
        <taxon>Pseudomonadati</taxon>
        <taxon>Pseudomonadota</taxon>
        <taxon>Alphaproteobacteria</taxon>
        <taxon>Kordiimonadales</taxon>
        <taxon>Kordiimonadaceae</taxon>
        <taxon>Eilatimonas</taxon>
    </lineage>
</organism>
<evidence type="ECO:0000256" key="2">
    <source>
        <dbReference type="ARBA" id="ARBA00022617"/>
    </source>
</evidence>
<keyword evidence="3 6" id="KW-0479">Metal-binding</keyword>
<evidence type="ECO:0000256" key="3">
    <source>
        <dbReference type="ARBA" id="ARBA00022723"/>
    </source>
</evidence>
<evidence type="ECO:0000256" key="1">
    <source>
        <dbReference type="ARBA" id="ARBA00022448"/>
    </source>
</evidence>
<feature type="signal peptide" evidence="8">
    <location>
        <begin position="1"/>
        <end position="24"/>
    </location>
</feature>
<evidence type="ECO:0000256" key="4">
    <source>
        <dbReference type="ARBA" id="ARBA00022982"/>
    </source>
</evidence>
<feature type="binding site" description="covalent" evidence="7">
    <location>
        <position position="150"/>
    </location>
    <ligand>
        <name>heme c</name>
        <dbReference type="ChEBI" id="CHEBI:61717"/>
    </ligand>
</feature>
<keyword evidence="5 6" id="KW-0408">Iron</keyword>
<dbReference type="Pfam" id="PF01322">
    <property type="entry name" value="Cytochrom_C_2"/>
    <property type="match status" value="1"/>
</dbReference>
<dbReference type="AlphaFoldDB" id="A0A3M0BTP8"/>
<dbReference type="GO" id="GO:0042597">
    <property type="term" value="C:periplasmic space"/>
    <property type="evidence" value="ECO:0007669"/>
    <property type="project" value="InterPro"/>
</dbReference>
<dbReference type="PRINTS" id="PR00608">
    <property type="entry name" value="CYTCHROMECII"/>
</dbReference>
<feature type="binding site" description="axial binding residue" evidence="6">
    <location>
        <position position="151"/>
    </location>
    <ligand>
        <name>heme c</name>
        <dbReference type="ChEBI" id="CHEBI:61717"/>
    </ligand>
    <ligandPart>
        <name>Fe</name>
        <dbReference type="ChEBI" id="CHEBI:18248"/>
    </ligandPart>
</feature>
<dbReference type="InterPro" id="IPR015984">
    <property type="entry name" value="Cyt_c_prime_subgr"/>
</dbReference>
<dbReference type="InterPro" id="IPR002321">
    <property type="entry name" value="Cyt_c_II"/>
</dbReference>
<dbReference type="GO" id="GO:0009055">
    <property type="term" value="F:electron transfer activity"/>
    <property type="evidence" value="ECO:0007669"/>
    <property type="project" value="InterPro"/>
</dbReference>
<evidence type="ECO:0000313" key="10">
    <source>
        <dbReference type="Proteomes" id="UP000271227"/>
    </source>
</evidence>
<dbReference type="Gene3D" id="1.20.120.10">
    <property type="entry name" value="Cytochrome c/b562"/>
    <property type="match status" value="1"/>
</dbReference>
<dbReference type="PIRSF" id="PIRSF000027">
    <property type="entry name" value="Cytc_c_prime"/>
    <property type="match status" value="1"/>
</dbReference>
<dbReference type="RefSeq" id="WP_121940413.1">
    <property type="nucleotide sequence ID" value="NZ_REFR01000017.1"/>
</dbReference>
<comment type="caution">
    <text evidence="9">The sequence shown here is derived from an EMBL/GenBank/DDBJ whole genome shotgun (WGS) entry which is preliminary data.</text>
</comment>
<dbReference type="EMBL" id="REFR01000017">
    <property type="protein sequence ID" value="RMB00592.1"/>
    <property type="molecule type" value="Genomic_DNA"/>
</dbReference>
<dbReference type="SUPFAM" id="SSF47175">
    <property type="entry name" value="Cytochromes"/>
    <property type="match status" value="1"/>
</dbReference>
<evidence type="ECO:0000313" key="9">
    <source>
        <dbReference type="EMBL" id="RMB00592.1"/>
    </source>
</evidence>
<evidence type="ECO:0000256" key="5">
    <source>
        <dbReference type="ARBA" id="ARBA00023004"/>
    </source>
</evidence>
<feature type="chain" id="PRO_5017961026" evidence="8">
    <location>
        <begin position="25"/>
        <end position="157"/>
    </location>
</feature>